<feature type="domain" description="LD-carboxypeptidase C-terminal" evidence="7">
    <location>
        <begin position="179"/>
        <end position="291"/>
    </location>
</feature>
<evidence type="ECO:0000259" key="6">
    <source>
        <dbReference type="Pfam" id="PF02016"/>
    </source>
</evidence>
<dbReference type="InterPro" id="IPR003507">
    <property type="entry name" value="S66_fam"/>
</dbReference>
<dbReference type="GO" id="GO:0106415">
    <property type="term" value="F:muramoyltetrapeptide carboxypeptidase activity"/>
    <property type="evidence" value="ECO:0007669"/>
    <property type="project" value="UniProtKB-EC"/>
</dbReference>
<name>A0A3B0VWI6_9ZZZZ</name>
<dbReference type="SUPFAM" id="SSF141986">
    <property type="entry name" value="LD-carboxypeptidase A C-terminal domain-like"/>
    <property type="match status" value="1"/>
</dbReference>
<keyword evidence="4 8" id="KW-0378">Hydrolase</keyword>
<comment type="similarity">
    <text evidence="1">Belongs to the peptidase S66 family.</text>
</comment>
<protein>
    <submittedName>
        <fullName evidence="8">Muramoyltetrapeptide carboxypeptidase</fullName>
        <ecNumber evidence="8">3.4.17.13</ecNumber>
    </submittedName>
</protein>
<evidence type="ECO:0000256" key="1">
    <source>
        <dbReference type="ARBA" id="ARBA00010233"/>
    </source>
</evidence>
<accession>A0A3B0VWI6</accession>
<sequence>MNAAPLKTIIPPALRRGDHVALIAPSGPLNADINIGMQWLRDAGLRVVCAADIRRRHNYLAGVDSRRLQELHGCFSDTNIKAVMAVRGGFGSARLLPFVDFELIAENPKILLGFSDLTALLNAITFKTGLITWHGPMLSTIMRVGRPALDSSLVVLGTCRPSPLKVKGLEIIRPGQAAGRLMGGNLTTLVHLLATPYEPNWQQTILFIEDINEPPYRVDRLLTHLQQAGRLEQVAGVIVGGFLNSDLRTLADIELIWQRVLELTGEGVPVWANFPVSHGIDNVMLPVGASVLMDSGAGVLRFQEDCLT</sequence>
<dbReference type="PIRSF" id="PIRSF028757">
    <property type="entry name" value="LD-carboxypeptidase"/>
    <property type="match status" value="1"/>
</dbReference>
<dbReference type="EC" id="3.4.17.13" evidence="8"/>
<dbReference type="CDD" id="cd07025">
    <property type="entry name" value="Peptidase_S66"/>
    <property type="match status" value="1"/>
</dbReference>
<reference evidence="8" key="1">
    <citation type="submission" date="2018-06" db="EMBL/GenBank/DDBJ databases">
        <authorList>
            <person name="Zhirakovskaya E."/>
        </authorList>
    </citation>
    <scope>NUCLEOTIDE SEQUENCE</scope>
</reference>
<dbReference type="PANTHER" id="PTHR30237:SF2">
    <property type="entry name" value="MUREIN TETRAPEPTIDE CARBOXYPEPTIDASE"/>
    <property type="match status" value="1"/>
</dbReference>
<dbReference type="EMBL" id="UOEX01000138">
    <property type="protein sequence ID" value="VAW35714.1"/>
    <property type="molecule type" value="Genomic_DNA"/>
</dbReference>
<organism evidence="8">
    <name type="scientific">hydrothermal vent metagenome</name>
    <dbReference type="NCBI Taxonomy" id="652676"/>
    <lineage>
        <taxon>unclassified sequences</taxon>
        <taxon>metagenomes</taxon>
        <taxon>ecological metagenomes</taxon>
    </lineage>
</organism>
<evidence type="ECO:0000256" key="5">
    <source>
        <dbReference type="ARBA" id="ARBA00022825"/>
    </source>
</evidence>
<dbReference type="InterPro" id="IPR027478">
    <property type="entry name" value="LdcA_N"/>
</dbReference>
<dbReference type="InterPro" id="IPR027461">
    <property type="entry name" value="Carboxypeptidase_A_C_sf"/>
</dbReference>
<proteinExistence type="inferred from homology"/>
<dbReference type="GO" id="GO:0008236">
    <property type="term" value="F:serine-type peptidase activity"/>
    <property type="evidence" value="ECO:0007669"/>
    <property type="project" value="UniProtKB-KW"/>
</dbReference>
<dbReference type="SUPFAM" id="SSF52317">
    <property type="entry name" value="Class I glutamine amidotransferase-like"/>
    <property type="match status" value="1"/>
</dbReference>
<dbReference type="InterPro" id="IPR040449">
    <property type="entry name" value="Peptidase_S66_N"/>
</dbReference>
<keyword evidence="3" id="KW-0645">Protease</keyword>
<evidence type="ECO:0000256" key="2">
    <source>
        <dbReference type="ARBA" id="ARBA00022645"/>
    </source>
</evidence>
<dbReference type="Pfam" id="PF02016">
    <property type="entry name" value="Peptidase_S66"/>
    <property type="match status" value="1"/>
</dbReference>
<gene>
    <name evidence="8" type="ORF">MNBD_DELTA03-376</name>
</gene>
<keyword evidence="2 8" id="KW-0121">Carboxypeptidase</keyword>
<evidence type="ECO:0000259" key="7">
    <source>
        <dbReference type="Pfam" id="PF17676"/>
    </source>
</evidence>
<dbReference type="Pfam" id="PF17676">
    <property type="entry name" value="Peptidase_S66C"/>
    <property type="match status" value="1"/>
</dbReference>
<dbReference type="Gene3D" id="3.50.30.60">
    <property type="entry name" value="LD-carboxypeptidase A C-terminal domain-like"/>
    <property type="match status" value="1"/>
</dbReference>
<dbReference type="InterPro" id="IPR040921">
    <property type="entry name" value="Peptidase_S66C"/>
</dbReference>
<dbReference type="Gene3D" id="3.40.50.10740">
    <property type="entry name" value="Class I glutamine amidotransferase-like"/>
    <property type="match status" value="1"/>
</dbReference>
<dbReference type="InterPro" id="IPR029062">
    <property type="entry name" value="Class_I_gatase-like"/>
</dbReference>
<evidence type="ECO:0000256" key="3">
    <source>
        <dbReference type="ARBA" id="ARBA00022670"/>
    </source>
</evidence>
<feature type="domain" description="LD-carboxypeptidase N-terminal" evidence="6">
    <location>
        <begin position="20"/>
        <end position="135"/>
    </location>
</feature>
<dbReference type="PANTHER" id="PTHR30237">
    <property type="entry name" value="MURAMOYLTETRAPEPTIDE CARBOXYPEPTIDASE"/>
    <property type="match status" value="1"/>
</dbReference>
<evidence type="ECO:0000256" key="4">
    <source>
        <dbReference type="ARBA" id="ARBA00022801"/>
    </source>
</evidence>
<keyword evidence="5" id="KW-0720">Serine protease</keyword>
<dbReference type="GO" id="GO:0006508">
    <property type="term" value="P:proteolysis"/>
    <property type="evidence" value="ECO:0007669"/>
    <property type="project" value="UniProtKB-KW"/>
</dbReference>
<evidence type="ECO:0000313" key="8">
    <source>
        <dbReference type="EMBL" id="VAW35714.1"/>
    </source>
</evidence>
<dbReference type="AlphaFoldDB" id="A0A3B0VWI6"/>